<gene>
    <name evidence="2" type="ORF">MZO42_02140</name>
</gene>
<proteinExistence type="predicted"/>
<evidence type="ECO:0000313" key="2">
    <source>
        <dbReference type="EMBL" id="MDT8757488.1"/>
    </source>
</evidence>
<evidence type="ECO:0008006" key="3">
    <source>
        <dbReference type="Google" id="ProtNLM"/>
    </source>
</evidence>
<accession>A0ABU3MZ28</accession>
<organism evidence="2">
    <name type="scientific">Sphingomonas psychrotolerans</name>
    <dbReference type="NCBI Taxonomy" id="1327635"/>
    <lineage>
        <taxon>Bacteria</taxon>
        <taxon>Pseudomonadati</taxon>
        <taxon>Pseudomonadota</taxon>
        <taxon>Alphaproteobacteria</taxon>
        <taxon>Sphingomonadales</taxon>
        <taxon>Sphingomonadaceae</taxon>
        <taxon>Sphingomonas</taxon>
    </lineage>
</organism>
<feature type="chain" id="PRO_5046746641" description="DUF3298 domain-containing protein" evidence="1">
    <location>
        <begin position="22"/>
        <end position="355"/>
    </location>
</feature>
<reference evidence="2" key="1">
    <citation type="submission" date="2022-04" db="EMBL/GenBank/DDBJ databases">
        <title>Tomato heritable bacteria conferring resistance against bacterial wilt.</title>
        <authorList>
            <person name="Yin J."/>
        </authorList>
    </citation>
    <scope>NUCLEOTIDE SEQUENCE</scope>
    <source>
        <strain evidence="2">Cra20</strain>
    </source>
</reference>
<comment type="caution">
    <text evidence="2">The sequence shown here is derived from an EMBL/GenBank/DDBJ whole genome shotgun (WGS) entry which is preliminary data.</text>
</comment>
<feature type="signal peptide" evidence="1">
    <location>
        <begin position="1"/>
        <end position="21"/>
    </location>
</feature>
<sequence length="355" mass="38520">MMRPLVFVALAILAVPGAAVAQLYEGKAGTAPIVLQLDEERGAPSGRYFYQNTRLDIALEGEREAEQVKLHARATGDELVLKRSGAGWAGTLTTAKGRSLPVSLATAAPPAVPAGAPADLSGYDRLQLAGLRLELDTAERIGTRTIRWHSERLTGIRLFRIESGYEAAALRTINAALTATQWEHVRNWLGCPGYDGGAGVDSDEAGSIYLGDHFVSYAWRASWGCAGAAHPDFGVQGVIYDARNGEELRLDDLLRFGKAPPPHERSSAWYSYRSGTFAPGLVALLKRYHPDEMTKGDDGCSYDDPEVWSFPQAYLTAEGLFVGAYFARVARNCDTPDWAVIPWKALNGPAARRRG</sequence>
<keyword evidence="1" id="KW-0732">Signal</keyword>
<protein>
    <recommendedName>
        <fullName evidence="3">DUF3298 domain-containing protein</fullName>
    </recommendedName>
</protein>
<dbReference type="EMBL" id="JALMLT010000001">
    <property type="protein sequence ID" value="MDT8757488.1"/>
    <property type="molecule type" value="Genomic_DNA"/>
</dbReference>
<evidence type="ECO:0000256" key="1">
    <source>
        <dbReference type="SAM" id="SignalP"/>
    </source>
</evidence>
<name>A0ABU3MZ28_9SPHN</name>